<dbReference type="Proteomes" id="UP000095621">
    <property type="component" value="Unassembled WGS sequence"/>
</dbReference>
<organism evidence="2 3">
    <name type="scientific">Lachnospira eligens</name>
    <dbReference type="NCBI Taxonomy" id="39485"/>
    <lineage>
        <taxon>Bacteria</taxon>
        <taxon>Bacillati</taxon>
        <taxon>Bacillota</taxon>
        <taxon>Clostridia</taxon>
        <taxon>Lachnospirales</taxon>
        <taxon>Lachnospiraceae</taxon>
        <taxon>Lachnospira</taxon>
    </lineage>
</organism>
<gene>
    <name evidence="2" type="ORF">ERS852490_02638</name>
</gene>
<accession>A0A174YV19</accession>
<dbReference type="RefSeq" id="WP_055216370.1">
    <property type="nucleotide sequence ID" value="NZ_CZBU01000006.1"/>
</dbReference>
<dbReference type="AlphaFoldDB" id="A0A174YV19"/>
<feature type="transmembrane region" description="Helical" evidence="1">
    <location>
        <begin position="12"/>
        <end position="31"/>
    </location>
</feature>
<evidence type="ECO:0000256" key="1">
    <source>
        <dbReference type="SAM" id="Phobius"/>
    </source>
</evidence>
<protein>
    <submittedName>
        <fullName evidence="2">Uncharacterized protein</fullName>
    </submittedName>
</protein>
<name>A0A174YV19_9FIRM</name>
<dbReference type="EMBL" id="CZBU01000006">
    <property type="protein sequence ID" value="CUQ78984.1"/>
    <property type="molecule type" value="Genomic_DNA"/>
</dbReference>
<proteinExistence type="predicted"/>
<keyword evidence="1" id="KW-0812">Transmembrane</keyword>
<keyword evidence="1" id="KW-1133">Transmembrane helix</keyword>
<evidence type="ECO:0000313" key="2">
    <source>
        <dbReference type="EMBL" id="CUQ78984.1"/>
    </source>
</evidence>
<evidence type="ECO:0000313" key="3">
    <source>
        <dbReference type="Proteomes" id="UP000095621"/>
    </source>
</evidence>
<keyword evidence="1" id="KW-0472">Membrane</keyword>
<sequence>MDDKNVVKKRVILAIAFAVFIVVVIAVILLIKPVMSKVQENRTAKVSQETAQEAEEFLKTKYPEVVIEKREMYVEEHKPQENTQYISSKSIDTEYSYASYVFYGTMDTPDAKGDSVIIYMSDSGKSPYYAVKDSTDKDDAKWQMSIVQNKSGNAKTWDYAFKEK</sequence>
<reference evidence="2 3" key="1">
    <citation type="submission" date="2015-09" db="EMBL/GenBank/DDBJ databases">
        <authorList>
            <consortium name="Pathogen Informatics"/>
        </authorList>
    </citation>
    <scope>NUCLEOTIDE SEQUENCE [LARGE SCALE GENOMIC DNA]</scope>
    <source>
        <strain evidence="2 3">2789STDY5834875</strain>
    </source>
</reference>